<protein>
    <submittedName>
        <fullName evidence="2">FxLYD domain-containing protein</fullName>
    </submittedName>
</protein>
<dbReference type="InterPro" id="IPR047676">
    <property type="entry name" value="FxLYD_dom"/>
</dbReference>
<dbReference type="Proteomes" id="UP001596312">
    <property type="component" value="Unassembled WGS sequence"/>
</dbReference>
<evidence type="ECO:0000313" key="3">
    <source>
        <dbReference type="Proteomes" id="UP001596312"/>
    </source>
</evidence>
<feature type="region of interest" description="Disordered" evidence="1">
    <location>
        <begin position="19"/>
        <end position="80"/>
    </location>
</feature>
<name>A0ABD5V7X6_9EURY</name>
<feature type="compositionally biased region" description="Acidic residues" evidence="1">
    <location>
        <begin position="23"/>
        <end position="77"/>
    </location>
</feature>
<dbReference type="EMBL" id="JBHSXQ010000004">
    <property type="protein sequence ID" value="MFC6906249.1"/>
    <property type="molecule type" value="Genomic_DNA"/>
</dbReference>
<dbReference type="RefSeq" id="WP_340604806.1">
    <property type="nucleotide sequence ID" value="NZ_JBBMXV010000004.1"/>
</dbReference>
<organism evidence="2 3">
    <name type="scientific">Halalkalicoccus tibetensis</name>
    <dbReference type="NCBI Taxonomy" id="175632"/>
    <lineage>
        <taxon>Archaea</taxon>
        <taxon>Methanobacteriati</taxon>
        <taxon>Methanobacteriota</taxon>
        <taxon>Stenosarchaea group</taxon>
        <taxon>Halobacteria</taxon>
        <taxon>Halobacteriales</taxon>
        <taxon>Halococcaceae</taxon>
        <taxon>Halalkalicoccus</taxon>
    </lineage>
</organism>
<dbReference type="AlphaFoldDB" id="A0ABD5V7X6"/>
<dbReference type="NCBIfam" id="NF038353">
    <property type="entry name" value="FxLYD_dom"/>
    <property type="match status" value="1"/>
</dbReference>
<reference evidence="2 3" key="1">
    <citation type="journal article" date="2019" name="Int. J. Syst. Evol. Microbiol.">
        <title>The Global Catalogue of Microorganisms (GCM) 10K type strain sequencing project: providing services to taxonomists for standard genome sequencing and annotation.</title>
        <authorList>
            <consortium name="The Broad Institute Genomics Platform"/>
            <consortium name="The Broad Institute Genome Sequencing Center for Infectious Disease"/>
            <person name="Wu L."/>
            <person name="Ma J."/>
        </authorList>
    </citation>
    <scope>NUCLEOTIDE SEQUENCE [LARGE SCALE GENOMIC DNA]</scope>
    <source>
        <strain evidence="2 3">CGMCC 1.3240</strain>
    </source>
</reference>
<accession>A0ABD5V7X6</accession>
<dbReference type="PROSITE" id="PS51257">
    <property type="entry name" value="PROKAR_LIPOPROTEIN"/>
    <property type="match status" value="1"/>
</dbReference>
<sequence length="168" mass="18230">MQRRKFLLTTGAATTALLAGCTGDDEEEDDADLDDAEAEAAEDEDGNGGDEEEEGDGGDEEDDIDPEEALEDEDTESTVEGLELVEHELVSDEFSAQVEGVVANETGEELGYVEVGVVLYNEEEQRIGDSFTNTTDLPDGQEWAFEVLLTEDADDIDDYDITVTDSAF</sequence>
<proteinExistence type="predicted"/>
<evidence type="ECO:0000256" key="1">
    <source>
        <dbReference type="SAM" id="MobiDB-lite"/>
    </source>
</evidence>
<keyword evidence="3" id="KW-1185">Reference proteome</keyword>
<comment type="caution">
    <text evidence="2">The sequence shown here is derived from an EMBL/GenBank/DDBJ whole genome shotgun (WGS) entry which is preliminary data.</text>
</comment>
<evidence type="ECO:0000313" key="2">
    <source>
        <dbReference type="EMBL" id="MFC6906249.1"/>
    </source>
</evidence>
<gene>
    <name evidence="2" type="ORF">ACFQGH_13705</name>
</gene>